<dbReference type="PROSITE" id="PS00630">
    <property type="entry name" value="IMP_2"/>
    <property type="match status" value="1"/>
</dbReference>
<dbReference type="Proteomes" id="UP000027361">
    <property type="component" value="Unassembled WGS sequence"/>
</dbReference>
<keyword evidence="6" id="KW-1185">Reference proteome</keyword>
<dbReference type="GO" id="GO:0008934">
    <property type="term" value="F:inositol monophosphate 1-phosphatase activity"/>
    <property type="evidence" value="ECO:0007669"/>
    <property type="project" value="InterPro"/>
</dbReference>
<dbReference type="HOGENOM" id="CLU_044118_1_1_1"/>
<evidence type="ECO:0000313" key="5">
    <source>
        <dbReference type="EMBL" id="KDN44939.1"/>
    </source>
</evidence>
<feature type="binding site" evidence="4">
    <location>
        <position position="343"/>
    </location>
    <ligand>
        <name>Mg(2+)</name>
        <dbReference type="ChEBI" id="CHEBI:18420"/>
        <label>1</label>
        <note>catalytic</note>
    </ligand>
</feature>
<dbReference type="AlphaFoldDB" id="A0A066W1K3"/>
<feature type="binding site" evidence="4">
    <location>
        <position position="109"/>
    </location>
    <ligand>
        <name>Mg(2+)</name>
        <dbReference type="ChEBI" id="CHEBI:18420"/>
        <label>1</label>
        <note>catalytic</note>
    </ligand>
</feature>
<dbReference type="EMBL" id="JMSN01000046">
    <property type="protein sequence ID" value="KDN44939.1"/>
    <property type="molecule type" value="Genomic_DNA"/>
</dbReference>
<dbReference type="InParanoid" id="A0A066W1K3"/>
<dbReference type="SUPFAM" id="SSF56655">
    <property type="entry name" value="Carbohydrate phosphatase"/>
    <property type="match status" value="1"/>
</dbReference>
<dbReference type="GeneID" id="25264525"/>
<name>A0A066W1K3_TILAU</name>
<dbReference type="STRING" id="1037660.A0A066W1K3"/>
<dbReference type="InterPro" id="IPR020583">
    <property type="entry name" value="Inositol_monoP_metal-BS"/>
</dbReference>
<sequence>MAGQELLRGLDLEAAHDFATQLAVRAGAMLRENAWKRACAPHLSSSASSADPISHDQSYAAEKLHENGALNTREKDSSVDVVTDIDLSVERFVVEEIRKVYPGFDVLAEEAYAAGGSKRYACSELPTWIVDPLDGTVNFTHLFPTVCVSIGLAIGNEPVCGAIYAPLMGAGANLDPVSHLGGMLWSACKGHGAFQSTPDRRHPQTSTLQWLKANIVGSTMPSTADSKRTAGLDGHPRPLRLPINSAPLLRTSSPQIASSTLKGLLLISEWGKDRRPPSDPQSNLTRKANTFWNLTKRSTADEAGQQGGEVHGIRSLGSAALDLVYCASGSVDIMWEGGCWEWDVCAGLAILAEAGGLWTDGNAPSPASALWREDTPLPRGSLGGRRFLCIRPEATPNESTRLAQERIARAVWRNLHHGGLQYEREGVVYPS</sequence>
<dbReference type="CDD" id="cd01639">
    <property type="entry name" value="IMPase"/>
    <property type="match status" value="1"/>
</dbReference>
<dbReference type="Pfam" id="PF00459">
    <property type="entry name" value="Inositol_P"/>
    <property type="match status" value="2"/>
</dbReference>
<dbReference type="GO" id="GO:0046872">
    <property type="term" value="F:metal ion binding"/>
    <property type="evidence" value="ECO:0007669"/>
    <property type="project" value="UniProtKB-KW"/>
</dbReference>
<evidence type="ECO:0000313" key="6">
    <source>
        <dbReference type="Proteomes" id="UP000027361"/>
    </source>
</evidence>
<dbReference type="GO" id="GO:0007165">
    <property type="term" value="P:signal transduction"/>
    <property type="evidence" value="ECO:0007669"/>
    <property type="project" value="TreeGrafter"/>
</dbReference>
<organism evidence="5 6">
    <name type="scientific">Tilletiaria anomala (strain ATCC 24038 / CBS 436.72 / UBC 951)</name>
    <dbReference type="NCBI Taxonomy" id="1037660"/>
    <lineage>
        <taxon>Eukaryota</taxon>
        <taxon>Fungi</taxon>
        <taxon>Dikarya</taxon>
        <taxon>Basidiomycota</taxon>
        <taxon>Ustilaginomycotina</taxon>
        <taxon>Exobasidiomycetes</taxon>
        <taxon>Georgefischeriales</taxon>
        <taxon>Tilletiariaceae</taxon>
        <taxon>Tilletiaria</taxon>
    </lineage>
</organism>
<comment type="cofactor">
    <cofactor evidence="4">
        <name>Mg(2+)</name>
        <dbReference type="ChEBI" id="CHEBI:18420"/>
    </cofactor>
</comment>
<feature type="binding site" evidence="4">
    <location>
        <position position="131"/>
    </location>
    <ligand>
        <name>Mg(2+)</name>
        <dbReference type="ChEBI" id="CHEBI:18420"/>
        <label>1</label>
        <note>catalytic</note>
    </ligand>
</feature>
<feature type="binding site" evidence="4">
    <location>
        <position position="133"/>
    </location>
    <ligand>
        <name>Mg(2+)</name>
        <dbReference type="ChEBI" id="CHEBI:18420"/>
        <label>1</label>
        <note>catalytic</note>
    </ligand>
</feature>
<dbReference type="Gene3D" id="3.30.540.10">
    <property type="entry name" value="Fructose-1,6-Bisphosphatase, subunit A, domain 1"/>
    <property type="match status" value="1"/>
</dbReference>
<keyword evidence="3 4" id="KW-0460">Magnesium</keyword>
<dbReference type="InterPro" id="IPR033942">
    <property type="entry name" value="IMPase"/>
</dbReference>
<evidence type="ECO:0000256" key="1">
    <source>
        <dbReference type="ARBA" id="ARBA00009759"/>
    </source>
</evidence>
<dbReference type="PROSITE" id="PS00629">
    <property type="entry name" value="IMP_1"/>
    <property type="match status" value="1"/>
</dbReference>
<dbReference type="GO" id="GO:0006020">
    <property type="term" value="P:inositol metabolic process"/>
    <property type="evidence" value="ECO:0007669"/>
    <property type="project" value="TreeGrafter"/>
</dbReference>
<evidence type="ECO:0000256" key="4">
    <source>
        <dbReference type="PIRSR" id="PIRSR600760-2"/>
    </source>
</evidence>
<dbReference type="PANTHER" id="PTHR20854:SF39">
    <property type="entry name" value="PROTEIN QUTG"/>
    <property type="match status" value="1"/>
</dbReference>
<comment type="similarity">
    <text evidence="1">Belongs to the inositol monophosphatase superfamily.</text>
</comment>
<keyword evidence="2 4" id="KW-0479">Metal-binding</keyword>
<proteinExistence type="inferred from homology"/>
<dbReference type="InterPro" id="IPR000760">
    <property type="entry name" value="Inositol_monophosphatase-like"/>
</dbReference>
<gene>
    <name evidence="5" type="ORF">K437DRAFT_256802</name>
</gene>
<dbReference type="InterPro" id="IPR020550">
    <property type="entry name" value="Inositol_monophosphatase_CS"/>
</dbReference>
<reference evidence="5 6" key="1">
    <citation type="submission" date="2014-05" db="EMBL/GenBank/DDBJ databases">
        <title>Draft genome sequence of a rare smut relative, Tilletiaria anomala UBC 951.</title>
        <authorList>
            <consortium name="DOE Joint Genome Institute"/>
            <person name="Toome M."/>
            <person name="Kuo A."/>
            <person name="Henrissat B."/>
            <person name="Lipzen A."/>
            <person name="Tritt A."/>
            <person name="Yoshinaga Y."/>
            <person name="Zane M."/>
            <person name="Barry K."/>
            <person name="Grigoriev I.V."/>
            <person name="Spatafora J.W."/>
            <person name="Aimea M.C."/>
        </authorList>
    </citation>
    <scope>NUCLEOTIDE SEQUENCE [LARGE SCALE GENOMIC DNA]</scope>
    <source>
        <strain evidence="5 6">UBC 951</strain>
    </source>
</reference>
<protein>
    <submittedName>
        <fullName evidence="5">Inositol monophosphatase</fullName>
    </submittedName>
</protein>
<evidence type="ECO:0000256" key="3">
    <source>
        <dbReference type="ARBA" id="ARBA00022842"/>
    </source>
</evidence>
<dbReference type="PRINTS" id="PR00377">
    <property type="entry name" value="IMPHPHTASES"/>
</dbReference>
<dbReference type="OMA" id="MLRENAW"/>
<dbReference type="RefSeq" id="XP_013243006.1">
    <property type="nucleotide sequence ID" value="XM_013387552.1"/>
</dbReference>
<evidence type="ECO:0000256" key="2">
    <source>
        <dbReference type="ARBA" id="ARBA00022723"/>
    </source>
</evidence>
<accession>A0A066W1K3</accession>
<feature type="binding site" evidence="4">
    <location>
        <position position="134"/>
    </location>
    <ligand>
        <name>Mg(2+)</name>
        <dbReference type="ChEBI" id="CHEBI:18420"/>
        <label>1</label>
        <note>catalytic</note>
    </ligand>
</feature>
<dbReference type="Gene3D" id="3.40.190.80">
    <property type="match status" value="1"/>
</dbReference>
<dbReference type="GO" id="GO:0046854">
    <property type="term" value="P:phosphatidylinositol phosphate biosynthetic process"/>
    <property type="evidence" value="ECO:0007669"/>
    <property type="project" value="InterPro"/>
</dbReference>
<comment type="caution">
    <text evidence="5">The sequence shown here is derived from an EMBL/GenBank/DDBJ whole genome shotgun (WGS) entry which is preliminary data.</text>
</comment>
<dbReference type="OrthoDB" id="10254945at2759"/>
<dbReference type="PANTHER" id="PTHR20854">
    <property type="entry name" value="INOSITOL MONOPHOSPHATASE"/>
    <property type="match status" value="1"/>
</dbReference>